<keyword evidence="7" id="KW-0460">Magnesium</keyword>
<feature type="domain" description="Tr-type G" evidence="8">
    <location>
        <begin position="10"/>
        <end position="203"/>
    </location>
</feature>
<evidence type="ECO:0000256" key="4">
    <source>
        <dbReference type="ARBA" id="ARBA00022917"/>
    </source>
</evidence>
<dbReference type="AlphaFoldDB" id="A0A2H0BG92"/>
<gene>
    <name evidence="7 9" type="primary">tuf</name>
    <name evidence="9" type="ORF">COX05_01725</name>
</gene>
<evidence type="ECO:0000259" key="8">
    <source>
        <dbReference type="PROSITE" id="PS51722"/>
    </source>
</evidence>
<dbReference type="EMBL" id="PCSU01000024">
    <property type="protein sequence ID" value="PIP56693.1"/>
    <property type="molecule type" value="Genomic_DNA"/>
</dbReference>
<dbReference type="EC" id="3.6.5.3" evidence="7"/>
<protein>
    <recommendedName>
        <fullName evidence="6 7">Elongation factor Tu</fullName>
        <shortName evidence="7">EF-Tu</shortName>
        <ecNumber evidence="7">3.6.5.3</ecNumber>
    </recommendedName>
</protein>
<dbReference type="NCBIfam" id="NF009372">
    <property type="entry name" value="PRK12735.1"/>
    <property type="match status" value="1"/>
</dbReference>
<dbReference type="InterPro" id="IPR004160">
    <property type="entry name" value="Transl_elong_EFTu/EF1A_C"/>
</dbReference>
<dbReference type="InterPro" id="IPR004541">
    <property type="entry name" value="Transl_elong_EFTu/EF1A_bac/org"/>
</dbReference>
<dbReference type="InterPro" id="IPR031157">
    <property type="entry name" value="G_TR_CS"/>
</dbReference>
<keyword evidence="7" id="KW-0378">Hydrolase</keyword>
<name>A0A2H0BG92_UNCKA</name>
<dbReference type="InterPro" id="IPR000795">
    <property type="entry name" value="T_Tr_GTP-bd_dom"/>
</dbReference>
<dbReference type="InterPro" id="IPR041709">
    <property type="entry name" value="EF-Tu_GTP-bd"/>
</dbReference>
<dbReference type="InterPro" id="IPR009001">
    <property type="entry name" value="Transl_elong_EF1A/Init_IF2_C"/>
</dbReference>
<evidence type="ECO:0000256" key="1">
    <source>
        <dbReference type="ARBA" id="ARBA00007249"/>
    </source>
</evidence>
<keyword evidence="7" id="KW-0963">Cytoplasm</keyword>
<dbReference type="PROSITE" id="PS51722">
    <property type="entry name" value="G_TR_2"/>
    <property type="match status" value="1"/>
</dbReference>
<comment type="caution">
    <text evidence="9">The sequence shown here is derived from an EMBL/GenBank/DDBJ whole genome shotgun (WGS) entry which is preliminary data.</text>
</comment>
<dbReference type="InterPro" id="IPR027417">
    <property type="entry name" value="P-loop_NTPase"/>
</dbReference>
<dbReference type="Pfam" id="PF03143">
    <property type="entry name" value="GTP_EFTU_D3"/>
    <property type="match status" value="1"/>
</dbReference>
<comment type="similarity">
    <text evidence="1 7">Belongs to the TRAFAC class translation factor GTPase superfamily. Classic translation factor GTPase family. EF-Tu/EF-1A subfamily.</text>
</comment>
<dbReference type="InterPro" id="IPR005225">
    <property type="entry name" value="Small_GTP-bd"/>
</dbReference>
<dbReference type="Gene3D" id="2.40.30.10">
    <property type="entry name" value="Translation factors"/>
    <property type="match status" value="2"/>
</dbReference>
<dbReference type="NCBIfam" id="NF000766">
    <property type="entry name" value="PRK00049.1"/>
    <property type="match status" value="1"/>
</dbReference>
<comment type="subunit">
    <text evidence="7">Monomer.</text>
</comment>
<evidence type="ECO:0000313" key="10">
    <source>
        <dbReference type="Proteomes" id="UP000228495"/>
    </source>
</evidence>
<dbReference type="InterPro" id="IPR004161">
    <property type="entry name" value="EFTu-like_2"/>
</dbReference>
<accession>A0A2H0BG92</accession>
<evidence type="ECO:0000256" key="3">
    <source>
        <dbReference type="ARBA" id="ARBA00022768"/>
    </source>
</evidence>
<dbReference type="PANTHER" id="PTHR43721:SF22">
    <property type="entry name" value="ELONGATION FACTOR TU, MITOCHONDRIAL"/>
    <property type="match status" value="1"/>
</dbReference>
<dbReference type="InterPro" id="IPR050055">
    <property type="entry name" value="EF-Tu_GTPase"/>
</dbReference>
<keyword evidence="5 7" id="KW-0342">GTP-binding</keyword>
<keyword evidence="3 7" id="KW-0251">Elongation factor</keyword>
<keyword evidence="7" id="KW-0479">Metal-binding</keyword>
<dbReference type="Pfam" id="PF00009">
    <property type="entry name" value="GTP_EFTU"/>
    <property type="match status" value="1"/>
</dbReference>
<dbReference type="FunFam" id="3.40.50.300:FF:000003">
    <property type="entry name" value="Elongation factor Tu"/>
    <property type="match status" value="1"/>
</dbReference>
<dbReference type="GO" id="GO:0003924">
    <property type="term" value="F:GTPase activity"/>
    <property type="evidence" value="ECO:0007669"/>
    <property type="project" value="UniProtKB-UniRule"/>
</dbReference>
<proteinExistence type="inferred from homology"/>
<dbReference type="GO" id="GO:0003746">
    <property type="term" value="F:translation elongation factor activity"/>
    <property type="evidence" value="ECO:0007669"/>
    <property type="project" value="UniProtKB-UniRule"/>
</dbReference>
<dbReference type="PRINTS" id="PR00315">
    <property type="entry name" value="ELONGATNFCT"/>
</dbReference>
<reference evidence="9 10" key="1">
    <citation type="submission" date="2017-09" db="EMBL/GenBank/DDBJ databases">
        <title>Depth-based differentiation of microbial function through sediment-hosted aquifers and enrichment of novel symbionts in the deep terrestrial subsurface.</title>
        <authorList>
            <person name="Probst A.J."/>
            <person name="Ladd B."/>
            <person name="Jarett J.K."/>
            <person name="Geller-Mcgrath D.E."/>
            <person name="Sieber C.M."/>
            <person name="Emerson J.B."/>
            <person name="Anantharaman K."/>
            <person name="Thomas B.C."/>
            <person name="Malmstrom R."/>
            <person name="Stieglmeier M."/>
            <person name="Klingl A."/>
            <person name="Woyke T."/>
            <person name="Ryan C.M."/>
            <person name="Banfield J.F."/>
        </authorList>
    </citation>
    <scope>NUCLEOTIDE SEQUENCE [LARGE SCALE GENOMIC DNA]</scope>
    <source>
        <strain evidence="9">CG22_combo_CG10-13_8_21_14_all_39_12</strain>
    </source>
</reference>
<dbReference type="SUPFAM" id="SSF52540">
    <property type="entry name" value="P-loop containing nucleoside triphosphate hydrolases"/>
    <property type="match status" value="1"/>
</dbReference>
<evidence type="ECO:0000256" key="7">
    <source>
        <dbReference type="HAMAP-Rule" id="MF_00118"/>
    </source>
</evidence>
<organism evidence="9 10">
    <name type="scientific">candidate division WWE3 bacterium CG22_combo_CG10-13_8_21_14_all_39_12</name>
    <dbReference type="NCBI Taxonomy" id="1975094"/>
    <lineage>
        <taxon>Bacteria</taxon>
        <taxon>Katanobacteria</taxon>
    </lineage>
</organism>
<dbReference type="Gene3D" id="3.40.50.300">
    <property type="entry name" value="P-loop containing nucleotide triphosphate hydrolases"/>
    <property type="match status" value="1"/>
</dbReference>
<dbReference type="NCBIfam" id="NF009373">
    <property type="entry name" value="PRK12736.1"/>
    <property type="match status" value="1"/>
</dbReference>
<dbReference type="GO" id="GO:0005525">
    <property type="term" value="F:GTP binding"/>
    <property type="evidence" value="ECO:0007669"/>
    <property type="project" value="UniProtKB-UniRule"/>
</dbReference>
<dbReference type="InterPro" id="IPR033720">
    <property type="entry name" value="EFTU_2"/>
</dbReference>
<sequence>MAVGIFERNKPHLNVGTIGHVDHGKTTLTAAISKVQSDKGMAEFTAFENIDNAPEERERGITINITHVEYETEARHYAHIDAPGHRDYIKNMITGAAQMDGAVLVVSAADGPMPQTREHILLARQVNVPKLIVFMNKMDMVDDEELAELVEVEIQELLEKYEYPSDTPIIRGSALKALEGDPVYVAKIEELVKAMDEYFDVPEREIEKPFMMPVEDVFSIEGRGTVVTGRIDRGVIHVNDEVELVGIHEKTTKTIITGVEMFRKELGEGMAGDNVGLLLRGTKKEDVERGQVIAAPGSITPHTEFESEVYVLSQEEGGRHTPFFSGYRPQFYVRTTDVTGAVTLDEGVEMVMPGDNVTFKVKLIQPVALEEGMRFAIREGGATVGAGVVTKIVK</sequence>
<dbReference type="Proteomes" id="UP000228495">
    <property type="component" value="Unassembled WGS sequence"/>
</dbReference>
<dbReference type="CDD" id="cd03697">
    <property type="entry name" value="EFTU_II"/>
    <property type="match status" value="1"/>
</dbReference>
<comment type="catalytic activity">
    <reaction evidence="7">
        <text>GTP + H2O = GDP + phosphate + H(+)</text>
        <dbReference type="Rhea" id="RHEA:19669"/>
        <dbReference type="ChEBI" id="CHEBI:15377"/>
        <dbReference type="ChEBI" id="CHEBI:15378"/>
        <dbReference type="ChEBI" id="CHEBI:37565"/>
        <dbReference type="ChEBI" id="CHEBI:43474"/>
        <dbReference type="ChEBI" id="CHEBI:58189"/>
        <dbReference type="EC" id="3.6.5.3"/>
    </reaction>
</comment>
<feature type="binding site" evidence="7">
    <location>
        <begin position="136"/>
        <end position="139"/>
    </location>
    <ligand>
        <name>GTP</name>
        <dbReference type="ChEBI" id="CHEBI:37565"/>
    </ligand>
</feature>
<dbReference type="NCBIfam" id="TIGR00231">
    <property type="entry name" value="small_GTP"/>
    <property type="match status" value="1"/>
</dbReference>
<dbReference type="Pfam" id="PF03144">
    <property type="entry name" value="GTP_EFTU_D2"/>
    <property type="match status" value="1"/>
</dbReference>
<feature type="binding site" evidence="7">
    <location>
        <begin position="81"/>
        <end position="85"/>
    </location>
    <ligand>
        <name>GTP</name>
        <dbReference type="ChEBI" id="CHEBI:37565"/>
    </ligand>
</feature>
<dbReference type="FunFam" id="2.40.30.10:FF:000001">
    <property type="entry name" value="Elongation factor Tu"/>
    <property type="match status" value="1"/>
</dbReference>
<dbReference type="CDD" id="cd01884">
    <property type="entry name" value="EF_Tu"/>
    <property type="match status" value="1"/>
</dbReference>
<dbReference type="GO" id="GO:0005829">
    <property type="term" value="C:cytosol"/>
    <property type="evidence" value="ECO:0007669"/>
    <property type="project" value="TreeGrafter"/>
</dbReference>
<feature type="binding site" evidence="7">
    <location>
        <position position="26"/>
    </location>
    <ligand>
        <name>Mg(2+)</name>
        <dbReference type="ChEBI" id="CHEBI:18420"/>
    </ligand>
</feature>
<dbReference type="HAMAP" id="MF_00118_B">
    <property type="entry name" value="EF_Tu_B"/>
    <property type="match status" value="1"/>
</dbReference>
<feature type="binding site" evidence="7">
    <location>
        <begin position="19"/>
        <end position="26"/>
    </location>
    <ligand>
        <name>GTP</name>
        <dbReference type="ChEBI" id="CHEBI:37565"/>
    </ligand>
</feature>
<evidence type="ECO:0000256" key="6">
    <source>
        <dbReference type="ARBA" id="ARBA00029554"/>
    </source>
</evidence>
<dbReference type="SUPFAM" id="SSF50465">
    <property type="entry name" value="EF-Tu/eEF-1alpha/eIF2-gamma C-terminal domain"/>
    <property type="match status" value="1"/>
</dbReference>
<evidence type="ECO:0000256" key="2">
    <source>
        <dbReference type="ARBA" id="ARBA00022741"/>
    </source>
</evidence>
<dbReference type="PROSITE" id="PS00301">
    <property type="entry name" value="G_TR_1"/>
    <property type="match status" value="1"/>
</dbReference>
<comment type="function">
    <text evidence="7">GTP hydrolase that promotes the GTP-dependent binding of aminoacyl-tRNA to the A-site of ribosomes during protein biosynthesis.</text>
</comment>
<keyword evidence="2 7" id="KW-0547">Nucleotide-binding</keyword>
<dbReference type="InterPro" id="IPR009000">
    <property type="entry name" value="Transl_B-barrel_sf"/>
</dbReference>
<dbReference type="PANTHER" id="PTHR43721">
    <property type="entry name" value="ELONGATION FACTOR TU-RELATED"/>
    <property type="match status" value="1"/>
</dbReference>
<dbReference type="GO" id="GO:0000287">
    <property type="term" value="F:magnesium ion binding"/>
    <property type="evidence" value="ECO:0007669"/>
    <property type="project" value="UniProtKB-UniRule"/>
</dbReference>
<evidence type="ECO:0000256" key="5">
    <source>
        <dbReference type="ARBA" id="ARBA00023134"/>
    </source>
</evidence>
<dbReference type="CDD" id="cd03707">
    <property type="entry name" value="EFTU_III"/>
    <property type="match status" value="1"/>
</dbReference>
<dbReference type="SUPFAM" id="SSF50447">
    <property type="entry name" value="Translation proteins"/>
    <property type="match status" value="1"/>
</dbReference>
<dbReference type="NCBIfam" id="TIGR00485">
    <property type="entry name" value="EF-Tu"/>
    <property type="match status" value="1"/>
</dbReference>
<keyword evidence="4 7" id="KW-0648">Protein biosynthesis</keyword>
<evidence type="ECO:0000313" key="9">
    <source>
        <dbReference type="EMBL" id="PIP56693.1"/>
    </source>
</evidence>
<comment type="subcellular location">
    <subcellularLocation>
        <location evidence="7">Cytoplasm</location>
    </subcellularLocation>
</comment>